<sequence>MNFFGPNVWCGKQIVFPNDPNVVWATFSCKREDDLKDKHAVKIYMQAPWIDAEFTSAAARKAQTDTNRSIFMASEINALRKFAENRANNAPHLVAELHTKQSDDGIIPTGFISYILTTWCPGVPLGDAFEEALGDTKRCGIVSYGPKPDDLLWDAANKKCYMANFQWSGPPRSFDIAEQAWRRWRLQPGPPNHMLVKVILKGLVRDNPMGNVSSLWQKVVNTSCTKSGDSLPRE</sequence>
<dbReference type="RefSeq" id="XP_035349759.1">
    <property type="nucleotide sequence ID" value="XM_035493866.1"/>
</dbReference>
<gene>
    <name evidence="1" type="ORF">TRUGW13939_10756</name>
</gene>
<dbReference type="KEGG" id="trg:TRUGW13939_10756"/>
<dbReference type="AlphaFoldDB" id="A0A7H8RDI7"/>
<organism evidence="1 2">
    <name type="scientific">Talaromyces rugulosus</name>
    <name type="common">Penicillium rugulosum</name>
    <dbReference type="NCBI Taxonomy" id="121627"/>
    <lineage>
        <taxon>Eukaryota</taxon>
        <taxon>Fungi</taxon>
        <taxon>Dikarya</taxon>
        <taxon>Ascomycota</taxon>
        <taxon>Pezizomycotina</taxon>
        <taxon>Eurotiomycetes</taxon>
        <taxon>Eurotiomycetidae</taxon>
        <taxon>Eurotiales</taxon>
        <taxon>Trichocomaceae</taxon>
        <taxon>Talaromyces</taxon>
        <taxon>Talaromyces sect. Islandici</taxon>
    </lineage>
</organism>
<evidence type="ECO:0000313" key="2">
    <source>
        <dbReference type="Proteomes" id="UP000509510"/>
    </source>
</evidence>
<dbReference type="Proteomes" id="UP000509510">
    <property type="component" value="Chromosome VI"/>
</dbReference>
<accession>A0A7H8RDI7</accession>
<dbReference type="GeneID" id="55998235"/>
<dbReference type="EMBL" id="CP055903">
    <property type="protein sequence ID" value="QKX63585.1"/>
    <property type="molecule type" value="Genomic_DNA"/>
</dbReference>
<keyword evidence="2" id="KW-1185">Reference proteome</keyword>
<proteinExistence type="predicted"/>
<evidence type="ECO:0000313" key="1">
    <source>
        <dbReference type="EMBL" id="QKX63585.1"/>
    </source>
</evidence>
<reference evidence="2" key="1">
    <citation type="submission" date="2020-06" db="EMBL/GenBank/DDBJ databases">
        <title>A chromosome-scale genome assembly of Talaromyces rugulosus W13939.</title>
        <authorList>
            <person name="Wang B."/>
            <person name="Guo L."/>
            <person name="Ye K."/>
            <person name="Wang L."/>
        </authorList>
    </citation>
    <scope>NUCLEOTIDE SEQUENCE [LARGE SCALE GENOMIC DNA]</scope>
    <source>
        <strain evidence="2">W13939</strain>
    </source>
</reference>
<name>A0A7H8RDI7_TALRU</name>
<dbReference type="OrthoDB" id="5401170at2759"/>
<protein>
    <submittedName>
        <fullName evidence="1">Uncharacterized protein</fullName>
    </submittedName>
</protein>